<feature type="domain" description="TIR" evidence="5">
    <location>
        <begin position="51"/>
        <end position="216"/>
    </location>
</feature>
<keyword evidence="3" id="KW-0611">Plant defense</keyword>
<reference evidence="6 7" key="1">
    <citation type="submission" date="2024-11" db="EMBL/GenBank/DDBJ databases">
        <title>Chromosome-level genome assembly of Eucalyptus globulus Labill. provides insights into its genome evolution.</title>
        <authorList>
            <person name="Li X."/>
        </authorList>
    </citation>
    <scope>NUCLEOTIDE SEQUENCE [LARGE SCALE GENOMIC DNA]</scope>
    <source>
        <strain evidence="6">CL2024</strain>
        <tissue evidence="6">Fresh tender leaves</tissue>
    </source>
</reference>
<dbReference type="InterPro" id="IPR044974">
    <property type="entry name" value="Disease_R_plants"/>
</dbReference>
<dbReference type="Gene3D" id="3.80.10.10">
    <property type="entry name" value="Ribonuclease Inhibitor"/>
    <property type="match status" value="2"/>
</dbReference>
<organism evidence="6 7">
    <name type="scientific">Eucalyptus globulus</name>
    <name type="common">Tasmanian blue gum</name>
    <dbReference type="NCBI Taxonomy" id="34317"/>
    <lineage>
        <taxon>Eukaryota</taxon>
        <taxon>Viridiplantae</taxon>
        <taxon>Streptophyta</taxon>
        <taxon>Embryophyta</taxon>
        <taxon>Tracheophyta</taxon>
        <taxon>Spermatophyta</taxon>
        <taxon>Magnoliopsida</taxon>
        <taxon>eudicotyledons</taxon>
        <taxon>Gunneridae</taxon>
        <taxon>Pentapetalae</taxon>
        <taxon>rosids</taxon>
        <taxon>malvids</taxon>
        <taxon>Myrtales</taxon>
        <taxon>Myrtaceae</taxon>
        <taxon>Myrtoideae</taxon>
        <taxon>Eucalypteae</taxon>
        <taxon>Eucalyptus</taxon>
    </lineage>
</organism>
<dbReference type="SMART" id="SM00255">
    <property type="entry name" value="TIR"/>
    <property type="match status" value="1"/>
</dbReference>
<dbReference type="InterPro" id="IPR000157">
    <property type="entry name" value="TIR_dom"/>
</dbReference>
<dbReference type="Gene3D" id="3.40.50.10140">
    <property type="entry name" value="Toll/interleukin-1 receptor homology (TIR) domain"/>
    <property type="match status" value="1"/>
</dbReference>
<dbReference type="SUPFAM" id="SSF52058">
    <property type="entry name" value="L domain-like"/>
    <property type="match status" value="1"/>
</dbReference>
<feature type="compositionally biased region" description="Basic and acidic residues" evidence="4">
    <location>
        <begin position="18"/>
        <end position="30"/>
    </location>
</feature>
<dbReference type="InterPro" id="IPR002182">
    <property type="entry name" value="NB-ARC"/>
</dbReference>
<dbReference type="Pfam" id="PF01582">
    <property type="entry name" value="TIR"/>
    <property type="match status" value="1"/>
</dbReference>
<keyword evidence="2" id="KW-0677">Repeat</keyword>
<dbReference type="SMART" id="SM00369">
    <property type="entry name" value="LRR_TYP"/>
    <property type="match status" value="4"/>
</dbReference>
<dbReference type="InterPro" id="IPR042197">
    <property type="entry name" value="Apaf_helical"/>
</dbReference>
<dbReference type="SUPFAM" id="SSF52200">
    <property type="entry name" value="Toll/Interleukin receptor TIR domain"/>
    <property type="match status" value="1"/>
</dbReference>
<dbReference type="PROSITE" id="PS50104">
    <property type="entry name" value="TIR"/>
    <property type="match status" value="1"/>
</dbReference>
<dbReference type="GO" id="GO:0051707">
    <property type="term" value="P:response to other organism"/>
    <property type="evidence" value="ECO:0007669"/>
    <property type="project" value="UniProtKB-ARBA"/>
</dbReference>
<protein>
    <recommendedName>
        <fullName evidence="5">TIR domain-containing protein</fullName>
    </recommendedName>
</protein>
<comment type="caution">
    <text evidence="6">The sequence shown here is derived from an EMBL/GenBank/DDBJ whole genome shotgun (WGS) entry which is preliminary data.</text>
</comment>
<keyword evidence="7" id="KW-1185">Reference proteome</keyword>
<evidence type="ECO:0000313" key="6">
    <source>
        <dbReference type="EMBL" id="KAL3729491.1"/>
    </source>
</evidence>
<evidence type="ECO:0000313" key="7">
    <source>
        <dbReference type="Proteomes" id="UP001634007"/>
    </source>
</evidence>
<keyword evidence="1" id="KW-0433">Leucine-rich repeat</keyword>
<sequence>MADSRSRKRREVAPSFGREGESRKQEKLKSGAESSVAELSDLVEDKPARLNQDDVILSYIGSDSPIGFVGSLCRCLEADGIRVFRVGDIPSILPEELRLSVSSSNIYIPIFSTAYANSPQCLETLALMVEHSSRSGGKKEILPVFYHVERSDVQLDQKSRYRDVLDEHKQEFGGEKVKLWEKALVGAGKIKGWERSSYKIEKELITAIVGEILFKLMIAHNHVSEDLSTGDNPMLSDRTLELEDSEESKIMELLELEVSDVRIVGIHGRDGIGKTALAKIIYDKISLRFDACSFLAEIEETMRQPGGVHYLQTKLIYNILKREHEVASAFEGVQFFKEIFRSMKVLIVLDDVEKVSLLKEFVGAELDWFGCGSRVIVTSKESRVLQGFVARGLAHTYNVNPMDGNRAFNFFWQYAATGKSDELRSYVKIAIEIVKAAMGLPLLVKVFGSFLQYKGLEEWIKFKDLMQQFQEDYQKILSIIYDTLGKGLKLMYLNLASFPPDVDCRIASLVWCQLPRPPRPPRPSHPHLPHPIIRPHHFNHPVSVLCQMSLIEMDENKLGMHSMLRCLAREIVHERFHDPGTGAGLYGPAIAQDRKKGKRKRDHLETKEAGCEILPSTTFLSLGRANIDRQFAGALLNVRWLQWQGCPQDAISMHLEKNENLVILDLSWSKVTESWPGWNRIKMERLKVLNLTGCGDLLITPSFSCCPNLEILIFELCSRLVHLDPSINYLKCLVTLNLKFCSELSMLPAEMGGMNALEELLIDGTSIRELPASIGKLVQLQILSATNCLSLVRFPSSVCELKALSELALDNAKILELPESIGDLGHLRRLSLKDCRGLGKLPESIGKLGHSLEKLDISGTSVSSLPDSTKNLRRLKVLKLDSCFIREFPLYIGKLISLEEVHASWCRSLEGIFSSDIVRLYSLRELRLRGTRISSLPSEIQFLPRLQTLDLLHCDFLKELPTLPRNLTSLDVDHDLKQKMLGSSNFSRWWHLLQ</sequence>
<accession>A0ABD3JYS2</accession>
<name>A0ABD3JYS2_EUCGL</name>
<dbReference type="InterPro" id="IPR003591">
    <property type="entry name" value="Leu-rich_rpt_typical-subtyp"/>
</dbReference>
<dbReference type="Pfam" id="PF00931">
    <property type="entry name" value="NB-ARC"/>
    <property type="match status" value="1"/>
</dbReference>
<dbReference type="AlphaFoldDB" id="A0ABD3JYS2"/>
<dbReference type="SUPFAM" id="SSF52540">
    <property type="entry name" value="P-loop containing nucleoside triphosphate hydrolases"/>
    <property type="match status" value="1"/>
</dbReference>
<dbReference type="PRINTS" id="PR00364">
    <property type="entry name" value="DISEASERSIST"/>
</dbReference>
<evidence type="ECO:0000256" key="4">
    <source>
        <dbReference type="SAM" id="MobiDB-lite"/>
    </source>
</evidence>
<dbReference type="Proteomes" id="UP001634007">
    <property type="component" value="Unassembled WGS sequence"/>
</dbReference>
<feature type="region of interest" description="Disordered" evidence="4">
    <location>
        <begin position="1"/>
        <end position="35"/>
    </location>
</feature>
<dbReference type="InterPro" id="IPR055414">
    <property type="entry name" value="LRR_R13L4/SHOC2-like"/>
</dbReference>
<gene>
    <name evidence="6" type="ORF">ACJRO7_026590</name>
</gene>
<dbReference type="Gene3D" id="1.10.8.430">
    <property type="entry name" value="Helical domain of apoptotic protease-activating factors"/>
    <property type="match status" value="1"/>
</dbReference>
<dbReference type="InterPro" id="IPR035897">
    <property type="entry name" value="Toll_tir_struct_dom_sf"/>
</dbReference>
<evidence type="ECO:0000259" key="5">
    <source>
        <dbReference type="PROSITE" id="PS50104"/>
    </source>
</evidence>
<dbReference type="InterPro" id="IPR032675">
    <property type="entry name" value="LRR_dom_sf"/>
</dbReference>
<evidence type="ECO:0000256" key="2">
    <source>
        <dbReference type="ARBA" id="ARBA00022737"/>
    </source>
</evidence>
<dbReference type="Pfam" id="PF23598">
    <property type="entry name" value="LRR_14"/>
    <property type="match status" value="2"/>
</dbReference>
<feature type="compositionally biased region" description="Basic residues" evidence="4">
    <location>
        <begin position="1"/>
        <end position="10"/>
    </location>
</feature>
<dbReference type="Gene3D" id="3.40.50.300">
    <property type="entry name" value="P-loop containing nucleotide triphosphate hydrolases"/>
    <property type="match status" value="1"/>
</dbReference>
<dbReference type="PANTHER" id="PTHR11017">
    <property type="entry name" value="LEUCINE-RICH REPEAT-CONTAINING PROTEIN"/>
    <property type="match status" value="1"/>
</dbReference>
<dbReference type="GO" id="GO:0006952">
    <property type="term" value="P:defense response"/>
    <property type="evidence" value="ECO:0007669"/>
    <property type="project" value="UniProtKB-KW"/>
</dbReference>
<proteinExistence type="predicted"/>
<dbReference type="InterPro" id="IPR027417">
    <property type="entry name" value="P-loop_NTPase"/>
</dbReference>
<evidence type="ECO:0000256" key="1">
    <source>
        <dbReference type="ARBA" id="ARBA00022614"/>
    </source>
</evidence>
<dbReference type="EMBL" id="JBJKBG010000007">
    <property type="protein sequence ID" value="KAL3729491.1"/>
    <property type="molecule type" value="Genomic_DNA"/>
</dbReference>
<evidence type="ECO:0000256" key="3">
    <source>
        <dbReference type="ARBA" id="ARBA00022821"/>
    </source>
</evidence>
<dbReference type="PANTHER" id="PTHR11017:SF570">
    <property type="entry name" value="DISEASE RESISTANCE PROTEIN (TIR-NBS CLASS)-RELATED"/>
    <property type="match status" value="1"/>
</dbReference>